<evidence type="ECO:0000313" key="1">
    <source>
        <dbReference type="EMBL" id="KAK1865015.1"/>
    </source>
</evidence>
<dbReference type="EMBL" id="CM020619">
    <property type="protein sequence ID" value="KAK1865015.1"/>
    <property type="molecule type" value="Genomic_DNA"/>
</dbReference>
<reference evidence="1" key="1">
    <citation type="submission" date="2019-11" db="EMBL/GenBank/DDBJ databases">
        <title>Nori genome reveals adaptations in red seaweeds to the harsh intertidal environment.</title>
        <authorList>
            <person name="Wang D."/>
            <person name="Mao Y."/>
        </authorList>
    </citation>
    <scope>NUCLEOTIDE SEQUENCE</scope>
    <source>
        <tissue evidence="1">Gametophyte</tissue>
    </source>
</reference>
<keyword evidence="2" id="KW-1185">Reference proteome</keyword>
<organism evidence="1 2">
    <name type="scientific">Pyropia yezoensis</name>
    <name type="common">Susabi-nori</name>
    <name type="synonym">Porphyra yezoensis</name>
    <dbReference type="NCBI Taxonomy" id="2788"/>
    <lineage>
        <taxon>Eukaryota</taxon>
        <taxon>Rhodophyta</taxon>
        <taxon>Bangiophyceae</taxon>
        <taxon>Bangiales</taxon>
        <taxon>Bangiaceae</taxon>
        <taxon>Pyropia</taxon>
    </lineage>
</organism>
<gene>
    <name evidence="1" type="ORF">I4F81_007551</name>
</gene>
<comment type="caution">
    <text evidence="1">The sequence shown here is derived from an EMBL/GenBank/DDBJ whole genome shotgun (WGS) entry which is preliminary data.</text>
</comment>
<name>A0ACC3C4H6_PYRYE</name>
<accession>A0ACC3C4H6</accession>
<sequence length="504" mass="52636">MAFVGAPAGLPRRAPGRLGRHVRSRRPPAAAGRARPPVASAGAAPPPPSAAAPAASPPPANGVAAASVPLPDAADIKGGDGWCFGPSSVDDAIAALARGDMIVVTDDEGRENEGDLILAADAATPKAIAFMVRHTSGVLCCALPEPTAARLGLAPMVAENTDPKHTAFTVSVDVKAGTSTGISASDRAATLRALGADDSVADDFNRPGHIFPLTAREGGVLKRAGHTEAAVDFARLAGRAPAGVLSEIVRDEDGEMARLPELRTFAATHGLVLTSIADLIRWRRGREKLVVRAGETAARLPTRHGEFTAFGFRSLVDDVDHLALVAGDVGTLGDAPVLVRVHSECCTGDVFGSLRCDCGPQLDYALAAVAAAGRGVVVYLRGQEGRGIGLGHKMRAYALQDAGRDTVQANEELGLPVDSREYGIGAQILAELGVSQLRLMTNNPAKYSGLRGYGLEIVERVPVQVVPNVENLGYLRTKREKMGHWLPDLERVAPYPVLDDEPAL</sequence>
<evidence type="ECO:0000313" key="2">
    <source>
        <dbReference type="Proteomes" id="UP000798662"/>
    </source>
</evidence>
<protein>
    <submittedName>
        <fullName evidence="1">Uncharacterized protein</fullName>
    </submittedName>
</protein>
<proteinExistence type="predicted"/>
<dbReference type="Proteomes" id="UP000798662">
    <property type="component" value="Chromosome 2"/>
</dbReference>